<keyword evidence="2" id="KW-1003">Cell membrane</keyword>
<proteinExistence type="predicted"/>
<dbReference type="Gene3D" id="3.40.30.10">
    <property type="entry name" value="Glutaredoxin"/>
    <property type="match status" value="1"/>
</dbReference>
<keyword evidence="4 6" id="KW-1133">Transmembrane helix</keyword>
<feature type="transmembrane region" description="Helical" evidence="6">
    <location>
        <begin position="462"/>
        <end position="484"/>
    </location>
</feature>
<sequence>MLNCFKNKGYAMAMPARISIILLFFSALIQPLPASAQFGGDIAPVSSAELLSENTTIAPASHFHGALHLKLQRGWHTYWRNAGDAGLPVSLKWTLPTGITVSDIKWPAPVPIKEGPITTYGYYDEVILPFQIDVAAQVAPGSRVRLEGRADWLACENTCVPQSAALALELPVADLAVTDDTGKVTIAHALARRPLPTTRDAQVQWSGQAVQITLPLAELKHDSPVKDALFFPDQPGWMNNSAAQSHTVIGDTLQLTLARDSAATEQPENIQGVLAVTFADGRVTPHAVHASQALLTPAATLPALPRMLLLALLGGLVLNLMPCVFPVLSLKALALAKHASLHPAHARAEGLAYTAGVVASFLLFAVLLIGLQQAGQSVGWGFQMQSPVFVGAMVFLLLLVGMNLSGLFELPVLLGGVGHTLTRSGSLRGSFFTGVLAVAVATPCTAPFMATALGFALTAPPIASLLVFTALGLGLALPFLLIGFMPGFARLLPRPGAWMERLRGLLAFPVYLSAIWLLWVLGRQAGSNSMVLMLCGSTGIVFALWLRKNIPSPSLFKKILVMIFLAGLPVCILATLHHMPDERPQFALAEDEVLYSASALEALRAQGKPVFVDATAAWCITCQLNKKVALSRPGLRAEFKRRGIVMMVADWTNADPEITKLLASFGQSGVPMYVYYPVSGEPRLLPQLLTESIVLEAVK</sequence>
<evidence type="ECO:0000256" key="6">
    <source>
        <dbReference type="SAM" id="Phobius"/>
    </source>
</evidence>
<evidence type="ECO:0000256" key="2">
    <source>
        <dbReference type="ARBA" id="ARBA00022475"/>
    </source>
</evidence>
<feature type="transmembrane region" description="Helical" evidence="6">
    <location>
        <begin position="389"/>
        <end position="410"/>
    </location>
</feature>
<dbReference type="SUPFAM" id="SSF52833">
    <property type="entry name" value="Thioredoxin-like"/>
    <property type="match status" value="1"/>
</dbReference>
<reference evidence="8" key="1">
    <citation type="journal article" date="2011" name="J. Bacteriol.">
        <title>Long-chain N-acyl amino acid synthases are linked to the putative PEP-CTERM/exosortase protein-sorting system in Gram-negative bacteria.</title>
        <authorList>
            <person name="Craig J.W."/>
            <person name="Cherry M.A."/>
            <person name="Brady S.F."/>
        </authorList>
    </citation>
    <scope>NUCLEOTIDE SEQUENCE</scope>
</reference>
<dbReference type="Pfam" id="PF13899">
    <property type="entry name" value="Thioredoxin_7"/>
    <property type="match status" value="1"/>
</dbReference>
<dbReference type="InterPro" id="IPR036249">
    <property type="entry name" value="Thioredoxin-like_sf"/>
</dbReference>
<dbReference type="Pfam" id="PF02683">
    <property type="entry name" value="DsbD_TM"/>
    <property type="match status" value="1"/>
</dbReference>
<evidence type="ECO:0000259" key="7">
    <source>
        <dbReference type="PROSITE" id="PS51352"/>
    </source>
</evidence>
<feature type="transmembrane region" description="Helical" evidence="6">
    <location>
        <begin position="307"/>
        <end position="330"/>
    </location>
</feature>
<keyword evidence="5 6" id="KW-0472">Membrane</keyword>
<dbReference type="InterPro" id="IPR035671">
    <property type="entry name" value="DsbD_gamma"/>
</dbReference>
<feature type="domain" description="Thioredoxin" evidence="7">
    <location>
        <begin position="577"/>
        <end position="699"/>
    </location>
</feature>
<comment type="subcellular location">
    <subcellularLocation>
        <location evidence="1">Cell membrane</location>
        <topology evidence="1">Multi-pass membrane protein</topology>
    </subcellularLocation>
</comment>
<dbReference type="CDD" id="cd02953">
    <property type="entry name" value="DsbDgamma"/>
    <property type="match status" value="1"/>
</dbReference>
<evidence type="ECO:0000313" key="8">
    <source>
        <dbReference type="EMBL" id="AEQ20372.1"/>
    </source>
</evidence>
<evidence type="ECO:0000256" key="4">
    <source>
        <dbReference type="ARBA" id="ARBA00022989"/>
    </source>
</evidence>
<dbReference type="PROSITE" id="PS51352">
    <property type="entry name" value="THIOREDOXIN_2"/>
    <property type="match status" value="1"/>
</dbReference>
<dbReference type="GO" id="GO:0017004">
    <property type="term" value="P:cytochrome complex assembly"/>
    <property type="evidence" value="ECO:0007669"/>
    <property type="project" value="InterPro"/>
</dbReference>
<dbReference type="AlphaFoldDB" id="G4WVC0"/>
<keyword evidence="3 6" id="KW-0812">Transmembrane</keyword>
<dbReference type="GO" id="GO:0015035">
    <property type="term" value="F:protein-disulfide reductase activity"/>
    <property type="evidence" value="ECO:0007669"/>
    <property type="project" value="TreeGrafter"/>
</dbReference>
<evidence type="ECO:0000256" key="1">
    <source>
        <dbReference type="ARBA" id="ARBA00004651"/>
    </source>
</evidence>
<dbReference type="PANTHER" id="PTHR32234:SF3">
    <property type="entry name" value="SUPPRESSION OF COPPER SENSITIVITY PROTEIN"/>
    <property type="match status" value="1"/>
</dbReference>
<feature type="transmembrane region" description="Helical" evidence="6">
    <location>
        <begin position="431"/>
        <end position="456"/>
    </location>
</feature>
<name>G4WVC0_9BACT</name>
<feature type="transmembrane region" description="Helical" evidence="6">
    <location>
        <begin position="559"/>
        <end position="579"/>
    </location>
</feature>
<protein>
    <submittedName>
        <fullName evidence="8">Thiol:disulfide interchange protein</fullName>
    </submittedName>
</protein>
<dbReference type="InterPro" id="IPR013766">
    <property type="entry name" value="Thioredoxin_domain"/>
</dbReference>
<dbReference type="Pfam" id="PF11412">
    <property type="entry name" value="DsbD_N"/>
    <property type="match status" value="1"/>
</dbReference>
<dbReference type="InterPro" id="IPR003834">
    <property type="entry name" value="Cyt_c_assmbl_TM_dom"/>
</dbReference>
<organism evidence="8">
    <name type="scientific">uncultured bacterium CSL1</name>
    <dbReference type="NCBI Taxonomy" id="1091565"/>
    <lineage>
        <taxon>Bacteria</taxon>
        <taxon>environmental samples</taxon>
    </lineage>
</organism>
<evidence type="ECO:0000256" key="3">
    <source>
        <dbReference type="ARBA" id="ARBA00022692"/>
    </source>
</evidence>
<dbReference type="PANTHER" id="PTHR32234">
    <property type="entry name" value="THIOL:DISULFIDE INTERCHANGE PROTEIN DSBD"/>
    <property type="match status" value="1"/>
</dbReference>
<dbReference type="GO" id="GO:0005886">
    <property type="term" value="C:plasma membrane"/>
    <property type="evidence" value="ECO:0007669"/>
    <property type="project" value="UniProtKB-SubCell"/>
</dbReference>
<feature type="transmembrane region" description="Helical" evidence="6">
    <location>
        <begin position="351"/>
        <end position="369"/>
    </location>
</feature>
<dbReference type="GO" id="GO:0045454">
    <property type="term" value="P:cell redox homeostasis"/>
    <property type="evidence" value="ECO:0007669"/>
    <property type="project" value="TreeGrafter"/>
</dbReference>
<accession>G4WVC0</accession>
<feature type="transmembrane region" description="Helical" evidence="6">
    <location>
        <begin position="505"/>
        <end position="522"/>
    </location>
</feature>
<dbReference type="InterPro" id="IPR028250">
    <property type="entry name" value="DsbDN"/>
</dbReference>
<feature type="transmembrane region" description="Helical" evidence="6">
    <location>
        <begin position="528"/>
        <end position="547"/>
    </location>
</feature>
<evidence type="ECO:0000256" key="5">
    <source>
        <dbReference type="ARBA" id="ARBA00023136"/>
    </source>
</evidence>
<dbReference type="EMBL" id="JF429407">
    <property type="protein sequence ID" value="AEQ20372.1"/>
    <property type="molecule type" value="Genomic_DNA"/>
</dbReference>